<evidence type="ECO:0000256" key="1">
    <source>
        <dbReference type="ARBA" id="ARBA00022555"/>
    </source>
</evidence>
<feature type="domain" description="TRNA-binding" evidence="4">
    <location>
        <begin position="10"/>
        <end position="113"/>
    </location>
</feature>
<dbReference type="EMBL" id="FMYH01000011">
    <property type="protein sequence ID" value="SDD77108.1"/>
    <property type="molecule type" value="Genomic_DNA"/>
</dbReference>
<dbReference type="Gene3D" id="2.40.50.140">
    <property type="entry name" value="Nucleic acid-binding proteins"/>
    <property type="match status" value="1"/>
</dbReference>
<dbReference type="OrthoDB" id="9794564at2"/>
<dbReference type="NCBIfam" id="NF007492">
    <property type="entry name" value="PRK10089.1-1"/>
    <property type="match status" value="1"/>
</dbReference>
<dbReference type="Proteomes" id="UP000199039">
    <property type="component" value="Unassembled WGS sequence"/>
</dbReference>
<dbReference type="InterPro" id="IPR002547">
    <property type="entry name" value="tRNA-bd_dom"/>
</dbReference>
<evidence type="ECO:0000259" key="4">
    <source>
        <dbReference type="PROSITE" id="PS50886"/>
    </source>
</evidence>
<evidence type="ECO:0000256" key="2">
    <source>
        <dbReference type="ARBA" id="ARBA00022884"/>
    </source>
</evidence>
<keyword evidence="2 3" id="KW-0694">RNA-binding</keyword>
<dbReference type="InterPro" id="IPR012340">
    <property type="entry name" value="NA-bd_OB-fold"/>
</dbReference>
<dbReference type="STRING" id="1814289.SAMN05216410_0133"/>
<dbReference type="CDD" id="cd02153">
    <property type="entry name" value="tRNA_bindingDomain"/>
    <property type="match status" value="1"/>
</dbReference>
<evidence type="ECO:0000313" key="5">
    <source>
        <dbReference type="EMBL" id="SDD77108.1"/>
    </source>
</evidence>
<keyword evidence="6" id="KW-1185">Reference proteome</keyword>
<dbReference type="PANTHER" id="PTHR11586">
    <property type="entry name" value="TRNA-AMINOACYLATION COFACTOR ARC1 FAMILY MEMBER"/>
    <property type="match status" value="1"/>
</dbReference>
<reference evidence="5 6" key="1">
    <citation type="submission" date="2016-09" db="EMBL/GenBank/DDBJ databases">
        <authorList>
            <person name="Capua I."/>
            <person name="De Benedictis P."/>
            <person name="Joannis T."/>
            <person name="Lombin L.H."/>
            <person name="Cattoli G."/>
        </authorList>
    </citation>
    <scope>NUCLEOTIDE SEQUENCE [LARGE SCALE GENOMIC DNA]</scope>
    <source>
        <strain evidence="5 6">ISLP-3</strain>
    </source>
</reference>
<protein>
    <submittedName>
        <fullName evidence="5">tRNA-binding protein</fullName>
    </submittedName>
</protein>
<dbReference type="PROSITE" id="PS50886">
    <property type="entry name" value="TRBD"/>
    <property type="match status" value="1"/>
</dbReference>
<dbReference type="AlphaFoldDB" id="A0A1G6XFX3"/>
<name>A0A1G6XFX3_9MICO</name>
<gene>
    <name evidence="5" type="ORF">SAMN05216410_0133</name>
</gene>
<keyword evidence="1 3" id="KW-0820">tRNA-binding</keyword>
<dbReference type="RefSeq" id="WP_093186575.1">
    <property type="nucleotide sequence ID" value="NZ_FMYH01000011.1"/>
</dbReference>
<proteinExistence type="predicted"/>
<evidence type="ECO:0000313" key="6">
    <source>
        <dbReference type="Proteomes" id="UP000199039"/>
    </source>
</evidence>
<dbReference type="SUPFAM" id="SSF50249">
    <property type="entry name" value="Nucleic acid-binding proteins"/>
    <property type="match status" value="1"/>
</dbReference>
<dbReference type="InterPro" id="IPR051270">
    <property type="entry name" value="Tyrosine-tRNA_ligase_regulator"/>
</dbReference>
<dbReference type="GO" id="GO:0000049">
    <property type="term" value="F:tRNA binding"/>
    <property type="evidence" value="ECO:0007669"/>
    <property type="project" value="UniProtKB-UniRule"/>
</dbReference>
<sequence length="113" mass="12430">MTGDLIDFAHFKKLELVVGRVVEVVVHPKADRLYIVQIDVGRDSPVQSVTSLVPYYTVEELTGRSVVVLLNLEPVRMRGEVSEAMLLCAETPDESESVLLTPARDMPPGTPVV</sequence>
<organism evidence="5 6">
    <name type="scientific">Sanguibacter gelidistatuariae</name>
    <dbReference type="NCBI Taxonomy" id="1814289"/>
    <lineage>
        <taxon>Bacteria</taxon>
        <taxon>Bacillati</taxon>
        <taxon>Actinomycetota</taxon>
        <taxon>Actinomycetes</taxon>
        <taxon>Micrococcales</taxon>
        <taxon>Sanguibacteraceae</taxon>
        <taxon>Sanguibacter</taxon>
    </lineage>
</organism>
<dbReference type="Pfam" id="PF01588">
    <property type="entry name" value="tRNA_bind"/>
    <property type="match status" value="1"/>
</dbReference>
<evidence type="ECO:0000256" key="3">
    <source>
        <dbReference type="PROSITE-ProRule" id="PRU00209"/>
    </source>
</evidence>
<dbReference type="PANTHER" id="PTHR11586:SF37">
    <property type="entry name" value="TRNA-BINDING DOMAIN-CONTAINING PROTEIN"/>
    <property type="match status" value="1"/>
</dbReference>
<accession>A0A1G6XFX3</accession>